<keyword evidence="1" id="KW-0732">Signal</keyword>
<reference evidence="2 3" key="1">
    <citation type="journal article" date="2024" name="G3 (Bethesda)">
        <title>Genome assembly of Hibiscus sabdariffa L. provides insights into metabolisms of medicinal natural products.</title>
        <authorList>
            <person name="Kim T."/>
        </authorList>
    </citation>
    <scope>NUCLEOTIDE SEQUENCE [LARGE SCALE GENOMIC DNA]</scope>
    <source>
        <strain evidence="2">TK-2024</strain>
        <tissue evidence="2">Old leaves</tissue>
    </source>
</reference>
<feature type="signal peptide" evidence="1">
    <location>
        <begin position="1"/>
        <end position="18"/>
    </location>
</feature>
<evidence type="ECO:0000313" key="2">
    <source>
        <dbReference type="EMBL" id="KAK8572793.1"/>
    </source>
</evidence>
<name>A0ABR2F712_9ROSI</name>
<dbReference type="EMBL" id="JBBPBM010000008">
    <property type="protein sequence ID" value="KAK8572793.1"/>
    <property type="molecule type" value="Genomic_DNA"/>
</dbReference>
<evidence type="ECO:0000313" key="3">
    <source>
        <dbReference type="Proteomes" id="UP001472677"/>
    </source>
</evidence>
<feature type="chain" id="PRO_5046660720" description="Secreted protein" evidence="1">
    <location>
        <begin position="19"/>
        <end position="101"/>
    </location>
</feature>
<evidence type="ECO:0000256" key="1">
    <source>
        <dbReference type="SAM" id="SignalP"/>
    </source>
</evidence>
<proteinExistence type="predicted"/>
<evidence type="ECO:0008006" key="4">
    <source>
        <dbReference type="Google" id="ProtNLM"/>
    </source>
</evidence>
<dbReference type="Proteomes" id="UP001472677">
    <property type="component" value="Unassembled WGS sequence"/>
</dbReference>
<gene>
    <name evidence="2" type="ORF">V6N12_028835</name>
</gene>
<comment type="caution">
    <text evidence="2">The sequence shown here is derived from an EMBL/GenBank/DDBJ whole genome shotgun (WGS) entry which is preliminary data.</text>
</comment>
<organism evidence="2 3">
    <name type="scientific">Hibiscus sabdariffa</name>
    <name type="common">roselle</name>
    <dbReference type="NCBI Taxonomy" id="183260"/>
    <lineage>
        <taxon>Eukaryota</taxon>
        <taxon>Viridiplantae</taxon>
        <taxon>Streptophyta</taxon>
        <taxon>Embryophyta</taxon>
        <taxon>Tracheophyta</taxon>
        <taxon>Spermatophyta</taxon>
        <taxon>Magnoliopsida</taxon>
        <taxon>eudicotyledons</taxon>
        <taxon>Gunneridae</taxon>
        <taxon>Pentapetalae</taxon>
        <taxon>rosids</taxon>
        <taxon>malvids</taxon>
        <taxon>Malvales</taxon>
        <taxon>Malvaceae</taxon>
        <taxon>Malvoideae</taxon>
        <taxon>Hibiscus</taxon>
    </lineage>
</organism>
<accession>A0ABR2F712</accession>
<sequence>MFTLFSLHWWCSGYMSLACLMDSAFPTSKVPVRARFCEVMGQIVSEEGSPFHISFSLHPLVRFREDFVVKVLSLQDRSISFSTGPGSCLVTSSIGLRRVPD</sequence>
<protein>
    <recommendedName>
        <fullName evidence="4">Secreted protein</fullName>
    </recommendedName>
</protein>
<keyword evidence="3" id="KW-1185">Reference proteome</keyword>